<name>A0A1B8GI07_9PEZI</name>
<keyword evidence="1" id="KW-1133">Transmembrane helix</keyword>
<dbReference type="STRING" id="342668.A0A1B8GI07"/>
<dbReference type="OrthoDB" id="3430234at2759"/>
<protein>
    <submittedName>
        <fullName evidence="2">Uncharacterized protein</fullName>
    </submittedName>
</protein>
<gene>
    <name evidence="2" type="ORF">VE01_05183</name>
</gene>
<proteinExistence type="predicted"/>
<organism evidence="2 3">
    <name type="scientific">Pseudogymnoascus verrucosus</name>
    <dbReference type="NCBI Taxonomy" id="342668"/>
    <lineage>
        <taxon>Eukaryota</taxon>
        <taxon>Fungi</taxon>
        <taxon>Dikarya</taxon>
        <taxon>Ascomycota</taxon>
        <taxon>Pezizomycotina</taxon>
        <taxon>Leotiomycetes</taxon>
        <taxon>Thelebolales</taxon>
        <taxon>Thelebolaceae</taxon>
        <taxon>Pseudogymnoascus</taxon>
    </lineage>
</organism>
<evidence type="ECO:0000256" key="1">
    <source>
        <dbReference type="SAM" id="Phobius"/>
    </source>
</evidence>
<evidence type="ECO:0000313" key="3">
    <source>
        <dbReference type="Proteomes" id="UP000091956"/>
    </source>
</evidence>
<dbReference type="RefSeq" id="XP_018129169.1">
    <property type="nucleotide sequence ID" value="XM_018274648.2"/>
</dbReference>
<feature type="transmembrane region" description="Helical" evidence="1">
    <location>
        <begin position="21"/>
        <end position="39"/>
    </location>
</feature>
<sequence>MRAATDESRQLYFRSLLTDDILYYLFSAQFRSISFPFIFHRGIRRIAAEEALRRDLHIFTTFVARTLIYDTYRLCLQMDARKPTLVRDDSLISHEAVLLNYKAMVVFSPLGHMSGTLETLPANPELLLKYQGWKPKAHPGHTLPQYSPNMDFSDWLSFNY</sequence>
<evidence type="ECO:0000313" key="2">
    <source>
        <dbReference type="EMBL" id="OBT95436.1"/>
    </source>
</evidence>
<reference evidence="3" key="2">
    <citation type="journal article" date="2018" name="Nat. Commun.">
        <title>Extreme sensitivity to ultraviolet light in the fungal pathogen causing white-nose syndrome of bats.</title>
        <authorList>
            <person name="Palmer J.M."/>
            <person name="Drees K.P."/>
            <person name="Foster J.T."/>
            <person name="Lindner D.L."/>
        </authorList>
    </citation>
    <scope>NUCLEOTIDE SEQUENCE [LARGE SCALE GENOMIC DNA]</scope>
    <source>
        <strain evidence="3">UAMH 10579</strain>
    </source>
</reference>
<keyword evidence="3" id="KW-1185">Reference proteome</keyword>
<reference evidence="2 3" key="1">
    <citation type="submission" date="2016-03" db="EMBL/GenBank/DDBJ databases">
        <title>Comparative genomics of Pseudogymnoascus destructans, the fungus causing white-nose syndrome of bats.</title>
        <authorList>
            <person name="Palmer J.M."/>
            <person name="Drees K.P."/>
            <person name="Foster J.T."/>
            <person name="Lindner D.L."/>
        </authorList>
    </citation>
    <scope>NUCLEOTIDE SEQUENCE [LARGE SCALE GENOMIC DNA]</scope>
    <source>
        <strain evidence="2 3">UAMH 10579</strain>
    </source>
</reference>
<dbReference type="EMBL" id="KV460235">
    <property type="protein sequence ID" value="OBT95436.1"/>
    <property type="molecule type" value="Genomic_DNA"/>
</dbReference>
<keyword evidence="1" id="KW-0812">Transmembrane</keyword>
<dbReference type="Proteomes" id="UP000091956">
    <property type="component" value="Unassembled WGS sequence"/>
</dbReference>
<accession>A0A1B8GI07</accession>
<keyword evidence="1" id="KW-0472">Membrane</keyword>
<dbReference type="GeneID" id="28838569"/>
<dbReference type="AlphaFoldDB" id="A0A1B8GI07"/>